<dbReference type="EMBL" id="KV748798">
    <property type="protein sequence ID" value="OCL13006.1"/>
    <property type="molecule type" value="Genomic_DNA"/>
</dbReference>
<dbReference type="CDD" id="cd05233">
    <property type="entry name" value="SDR_c"/>
    <property type="match status" value="1"/>
</dbReference>
<dbReference type="PANTHER" id="PTHR42760:SF37">
    <property type="entry name" value="CLAVALDEHYDE DEHYDROGENASE"/>
    <property type="match status" value="1"/>
</dbReference>
<dbReference type="Pfam" id="PF00106">
    <property type="entry name" value="adh_short"/>
    <property type="match status" value="1"/>
</dbReference>
<proteinExistence type="inferred from homology"/>
<dbReference type="Gene3D" id="3.40.50.720">
    <property type="entry name" value="NAD(P)-binding Rossmann-like Domain"/>
    <property type="match status" value="1"/>
</dbReference>
<evidence type="ECO:0000313" key="6">
    <source>
        <dbReference type="Proteomes" id="UP000250140"/>
    </source>
</evidence>
<gene>
    <name evidence="5" type="ORF">AOQ84DRAFT_385703</name>
</gene>
<keyword evidence="2" id="KW-0560">Oxidoreductase</keyword>
<dbReference type="PRINTS" id="PR00080">
    <property type="entry name" value="SDRFAMILY"/>
</dbReference>
<protein>
    <submittedName>
        <fullName evidence="5">NAD(P)-binding protein</fullName>
    </submittedName>
</protein>
<evidence type="ECO:0000256" key="1">
    <source>
        <dbReference type="ARBA" id="ARBA00006484"/>
    </source>
</evidence>
<dbReference type="InterPro" id="IPR036291">
    <property type="entry name" value="NAD(P)-bd_dom_sf"/>
</dbReference>
<sequence length="295" mass="31291">MFTAPFQLTKSTHRDVYGAVDPNNPSLRATGKIVLITGAGGGLGYNIASAWSTAGAKGIVLVGRNIEKLQETAKALKAPSLVVSGDVTSESSVEFIFGKAIAMFGKLDVLVNAAGTMNQGTITGEVQPAQWWADFESNVKGTYNMIHYFIKATGGKGTVINVVSLGASFLAPGLSSYASSKLAAIKLGEFLDLEHPNLRVFSIHPGIVEAEAGRGMVVPHFTPFAKDKGLLTGGVTLYLQKPEADHLRGGFFSVNWDVGELEEHKSEIVDKKLLKLSFINATLGASGYDWSGGEQ</sequence>
<dbReference type="OrthoDB" id="1933717at2759"/>
<reference evidence="5 6" key="1">
    <citation type="journal article" date="2016" name="Nat. Commun.">
        <title>Ectomycorrhizal ecology is imprinted in the genome of the dominant symbiotic fungus Cenococcum geophilum.</title>
        <authorList>
            <consortium name="DOE Joint Genome Institute"/>
            <person name="Peter M."/>
            <person name="Kohler A."/>
            <person name="Ohm R.A."/>
            <person name="Kuo A."/>
            <person name="Krutzmann J."/>
            <person name="Morin E."/>
            <person name="Arend M."/>
            <person name="Barry K.W."/>
            <person name="Binder M."/>
            <person name="Choi C."/>
            <person name="Clum A."/>
            <person name="Copeland A."/>
            <person name="Grisel N."/>
            <person name="Haridas S."/>
            <person name="Kipfer T."/>
            <person name="LaButti K."/>
            <person name="Lindquist E."/>
            <person name="Lipzen A."/>
            <person name="Maire R."/>
            <person name="Meier B."/>
            <person name="Mihaltcheva S."/>
            <person name="Molinier V."/>
            <person name="Murat C."/>
            <person name="Poggeler S."/>
            <person name="Quandt C.A."/>
            <person name="Sperisen C."/>
            <person name="Tritt A."/>
            <person name="Tisserant E."/>
            <person name="Crous P.W."/>
            <person name="Henrissat B."/>
            <person name="Nehls U."/>
            <person name="Egli S."/>
            <person name="Spatafora J.W."/>
            <person name="Grigoriev I.V."/>
            <person name="Martin F.M."/>
        </authorList>
    </citation>
    <scope>NUCLEOTIDE SEQUENCE [LARGE SCALE GENOMIC DNA]</scope>
    <source>
        <strain evidence="5 6">CBS 207.34</strain>
    </source>
</reference>
<organism evidence="5 6">
    <name type="scientific">Glonium stellatum</name>
    <dbReference type="NCBI Taxonomy" id="574774"/>
    <lineage>
        <taxon>Eukaryota</taxon>
        <taxon>Fungi</taxon>
        <taxon>Dikarya</taxon>
        <taxon>Ascomycota</taxon>
        <taxon>Pezizomycotina</taxon>
        <taxon>Dothideomycetes</taxon>
        <taxon>Pleosporomycetidae</taxon>
        <taxon>Gloniales</taxon>
        <taxon>Gloniaceae</taxon>
        <taxon>Glonium</taxon>
    </lineage>
</organism>
<dbReference type="SUPFAM" id="SSF51735">
    <property type="entry name" value="NAD(P)-binding Rossmann-fold domains"/>
    <property type="match status" value="1"/>
</dbReference>
<evidence type="ECO:0000256" key="3">
    <source>
        <dbReference type="RuleBase" id="RU000363"/>
    </source>
</evidence>
<comment type="similarity">
    <text evidence="1 3">Belongs to the short-chain dehydrogenases/reductases (SDR) family.</text>
</comment>
<name>A0A8E2F9D0_9PEZI</name>
<dbReference type="PANTHER" id="PTHR42760">
    <property type="entry name" value="SHORT-CHAIN DEHYDROGENASES/REDUCTASES FAMILY MEMBER"/>
    <property type="match status" value="1"/>
</dbReference>
<evidence type="ECO:0000259" key="4">
    <source>
        <dbReference type="SMART" id="SM00822"/>
    </source>
</evidence>
<dbReference type="InterPro" id="IPR002347">
    <property type="entry name" value="SDR_fam"/>
</dbReference>
<dbReference type="InterPro" id="IPR057326">
    <property type="entry name" value="KR_dom"/>
</dbReference>
<feature type="domain" description="Ketoreductase" evidence="4">
    <location>
        <begin position="32"/>
        <end position="210"/>
    </location>
</feature>
<dbReference type="AlphaFoldDB" id="A0A8E2F9D0"/>
<dbReference type="Proteomes" id="UP000250140">
    <property type="component" value="Unassembled WGS sequence"/>
</dbReference>
<evidence type="ECO:0000256" key="2">
    <source>
        <dbReference type="ARBA" id="ARBA00023002"/>
    </source>
</evidence>
<evidence type="ECO:0000313" key="5">
    <source>
        <dbReference type="EMBL" id="OCL13006.1"/>
    </source>
</evidence>
<accession>A0A8E2F9D0</accession>
<dbReference type="PRINTS" id="PR00081">
    <property type="entry name" value="GDHRDH"/>
</dbReference>
<dbReference type="SMART" id="SM00822">
    <property type="entry name" value="PKS_KR"/>
    <property type="match status" value="1"/>
</dbReference>
<keyword evidence="6" id="KW-1185">Reference proteome</keyword>
<dbReference type="GO" id="GO:0016616">
    <property type="term" value="F:oxidoreductase activity, acting on the CH-OH group of donors, NAD or NADP as acceptor"/>
    <property type="evidence" value="ECO:0007669"/>
    <property type="project" value="TreeGrafter"/>
</dbReference>